<dbReference type="Proteomes" id="UP001055072">
    <property type="component" value="Unassembled WGS sequence"/>
</dbReference>
<accession>A0ACB8U8M4</accession>
<organism evidence="1 2">
    <name type="scientific">Irpex rosettiformis</name>
    <dbReference type="NCBI Taxonomy" id="378272"/>
    <lineage>
        <taxon>Eukaryota</taxon>
        <taxon>Fungi</taxon>
        <taxon>Dikarya</taxon>
        <taxon>Basidiomycota</taxon>
        <taxon>Agaricomycotina</taxon>
        <taxon>Agaricomycetes</taxon>
        <taxon>Polyporales</taxon>
        <taxon>Irpicaceae</taxon>
        <taxon>Irpex</taxon>
    </lineage>
</organism>
<comment type="caution">
    <text evidence="1">The sequence shown here is derived from an EMBL/GenBank/DDBJ whole genome shotgun (WGS) entry which is preliminary data.</text>
</comment>
<keyword evidence="2" id="KW-1185">Reference proteome</keyword>
<evidence type="ECO:0000313" key="2">
    <source>
        <dbReference type="Proteomes" id="UP001055072"/>
    </source>
</evidence>
<proteinExistence type="predicted"/>
<dbReference type="EMBL" id="MU274908">
    <property type="protein sequence ID" value="KAI0090310.1"/>
    <property type="molecule type" value="Genomic_DNA"/>
</dbReference>
<gene>
    <name evidence="1" type="ORF">BDY19DRAFT_887714</name>
</gene>
<protein>
    <submittedName>
        <fullName evidence="1">Uncharacterized protein</fullName>
    </submittedName>
</protein>
<evidence type="ECO:0000313" key="1">
    <source>
        <dbReference type="EMBL" id="KAI0090310.1"/>
    </source>
</evidence>
<sequence>MSSARYAPLPNPYNNPDADREMNEAFQLEDDDDDNDDHTESTPLTRHHEQQQQQHPERPPQLSVATSPGAYDFEREYDYDFPPPGSPPDPSIARPNDIGNTNGVLPGTPVRPEPHTSRPSIFRRLVGALLPQHYQRVPSEPGAQHLVGGGEQNDGVFANVAAKPARQVEVRGENGDIYMVPEETQANAPPSYSEAQADAVPPYWETTIHAPGSLDPNADMVVDDLPTGSWLLFFANVFISWFFQFIGFLFAYLLHTTHAAKYGARVGLGLTLIQFGFYSRKQMIEDVIETPPGVPSSNETMPMMSGMPGMGSPVDGNGTGSGTGVDVNPEEVGSRDWIAFLLMTLGWFLLLSSLAGFYRVKRWERSIRRASQPAAERDTESRRTMESTNHIFPLFMGLDMTQDHTNRAEGQGTLSEAEMRLTRDLRAAGLI</sequence>
<name>A0ACB8U8M4_9APHY</name>
<reference evidence="1" key="1">
    <citation type="journal article" date="2021" name="Environ. Microbiol.">
        <title>Gene family expansions and transcriptome signatures uncover fungal adaptations to wood decay.</title>
        <authorList>
            <person name="Hage H."/>
            <person name="Miyauchi S."/>
            <person name="Viragh M."/>
            <person name="Drula E."/>
            <person name="Min B."/>
            <person name="Chaduli D."/>
            <person name="Navarro D."/>
            <person name="Favel A."/>
            <person name="Norest M."/>
            <person name="Lesage-Meessen L."/>
            <person name="Balint B."/>
            <person name="Merenyi Z."/>
            <person name="de Eugenio L."/>
            <person name="Morin E."/>
            <person name="Martinez A.T."/>
            <person name="Baldrian P."/>
            <person name="Stursova M."/>
            <person name="Martinez M.J."/>
            <person name="Novotny C."/>
            <person name="Magnuson J.K."/>
            <person name="Spatafora J.W."/>
            <person name="Maurice S."/>
            <person name="Pangilinan J."/>
            <person name="Andreopoulos W."/>
            <person name="LaButti K."/>
            <person name="Hundley H."/>
            <person name="Na H."/>
            <person name="Kuo A."/>
            <person name="Barry K."/>
            <person name="Lipzen A."/>
            <person name="Henrissat B."/>
            <person name="Riley R."/>
            <person name="Ahrendt S."/>
            <person name="Nagy L.G."/>
            <person name="Grigoriev I.V."/>
            <person name="Martin F."/>
            <person name="Rosso M.N."/>
        </authorList>
    </citation>
    <scope>NUCLEOTIDE SEQUENCE</scope>
    <source>
        <strain evidence="1">CBS 384.51</strain>
    </source>
</reference>